<gene>
    <name evidence="2" type="primary">LOC101638356</name>
</gene>
<evidence type="ECO:0000313" key="1">
    <source>
        <dbReference type="Proteomes" id="UP000694863"/>
    </source>
</evidence>
<keyword evidence="1" id="KW-1185">Reference proteome</keyword>
<reference evidence="2" key="1">
    <citation type="submission" date="2025-08" db="UniProtKB">
        <authorList>
            <consortium name="RefSeq"/>
        </authorList>
    </citation>
    <scope>IDENTIFICATION</scope>
</reference>
<organism evidence="1 2">
    <name type="scientific">Echinops telfairi</name>
    <name type="common">Lesser hedgehog tenrec</name>
    <dbReference type="NCBI Taxonomy" id="9371"/>
    <lineage>
        <taxon>Eukaryota</taxon>
        <taxon>Metazoa</taxon>
        <taxon>Chordata</taxon>
        <taxon>Craniata</taxon>
        <taxon>Vertebrata</taxon>
        <taxon>Euteleostomi</taxon>
        <taxon>Mammalia</taxon>
        <taxon>Eutheria</taxon>
        <taxon>Afrotheria</taxon>
        <taxon>Tenrecidae</taxon>
        <taxon>Tenrecinae</taxon>
        <taxon>Echinops</taxon>
    </lineage>
</organism>
<evidence type="ECO:0000313" key="2">
    <source>
        <dbReference type="RefSeq" id="XP_045154633.1"/>
    </source>
</evidence>
<dbReference type="Proteomes" id="UP000694863">
    <property type="component" value="Unplaced"/>
</dbReference>
<proteinExistence type="predicted"/>
<dbReference type="RefSeq" id="XP_045154633.1">
    <property type="nucleotide sequence ID" value="XM_045298698.1"/>
</dbReference>
<accession>A0AC55DSB1</accession>
<protein>
    <submittedName>
        <fullName evidence="2">Interferon-induced transmembrane protein 1-like</fullName>
    </submittedName>
</protein>
<sequence length="119" mass="13040">MINIQIEPVTSTQSTVINIQSESHMSDHFIRSLFNMAFLHCCCLGFVACAYSVKSRDGKVVKIVGDMIGAQSHASTAKYLNIFAMAQGLLGILISIILVTTGTVMSFQALLQMMGQQWH</sequence>
<name>A0AC55DSB1_ECHTE</name>